<dbReference type="EMBL" id="QFXC01000011">
    <property type="protein sequence ID" value="RDH82891.1"/>
    <property type="molecule type" value="Genomic_DNA"/>
</dbReference>
<evidence type="ECO:0000313" key="4">
    <source>
        <dbReference type="Proteomes" id="UP000254266"/>
    </source>
</evidence>
<keyword evidence="4" id="KW-1185">Reference proteome</keyword>
<dbReference type="Proteomes" id="UP000254266">
    <property type="component" value="Unassembled WGS sequence"/>
</dbReference>
<evidence type="ECO:0008006" key="5">
    <source>
        <dbReference type="Google" id="ProtNLM"/>
    </source>
</evidence>
<evidence type="ECO:0000256" key="2">
    <source>
        <dbReference type="SAM" id="SignalP"/>
    </source>
</evidence>
<proteinExistence type="predicted"/>
<accession>A0A370DDD1</accession>
<feature type="region of interest" description="Disordered" evidence="1">
    <location>
        <begin position="57"/>
        <end position="97"/>
    </location>
</feature>
<evidence type="ECO:0000256" key="1">
    <source>
        <dbReference type="SAM" id="MobiDB-lite"/>
    </source>
</evidence>
<sequence length="97" mass="10528">MMRSFKLLFTLLAVLLLNGCGTSGSASGSVHVSAVYGGYGYPYYNYGYRGCCYGSPGRPDRPNRPVKPDRPAKLPSTRPRPSGGMGRPARMPSGRRR</sequence>
<dbReference type="AlphaFoldDB" id="A0A370DDD1"/>
<keyword evidence="2" id="KW-0732">Signal</keyword>
<name>A0A370DDD1_9GAMM</name>
<organism evidence="3 4">
    <name type="scientific">endosymbiont of Galathealinum brachiosum</name>
    <dbReference type="NCBI Taxonomy" id="2200906"/>
    <lineage>
        <taxon>Bacteria</taxon>
        <taxon>Pseudomonadati</taxon>
        <taxon>Pseudomonadota</taxon>
        <taxon>Gammaproteobacteria</taxon>
        <taxon>sulfur-oxidizing symbionts</taxon>
    </lineage>
</organism>
<feature type="signal peptide" evidence="2">
    <location>
        <begin position="1"/>
        <end position="26"/>
    </location>
</feature>
<protein>
    <recommendedName>
        <fullName evidence="5">Lipoprotein</fullName>
    </recommendedName>
</protein>
<comment type="caution">
    <text evidence="3">The sequence shown here is derived from an EMBL/GenBank/DDBJ whole genome shotgun (WGS) entry which is preliminary data.</text>
</comment>
<gene>
    <name evidence="3" type="ORF">DIZ80_11525</name>
</gene>
<evidence type="ECO:0000313" key="3">
    <source>
        <dbReference type="EMBL" id="RDH82891.1"/>
    </source>
</evidence>
<reference evidence="3 4" key="1">
    <citation type="journal article" date="2018" name="ISME J.">
        <title>Endosymbiont genomes yield clues of tubeworm success.</title>
        <authorList>
            <person name="Li Y."/>
            <person name="Liles M.R."/>
            <person name="Halanych K.M."/>
        </authorList>
    </citation>
    <scope>NUCLEOTIDE SEQUENCE [LARGE SCALE GENOMIC DNA]</scope>
    <source>
        <strain evidence="3">A1464</strain>
    </source>
</reference>
<feature type="chain" id="PRO_5016993058" description="Lipoprotein" evidence="2">
    <location>
        <begin position="27"/>
        <end position="97"/>
    </location>
</feature>
<feature type="compositionally biased region" description="Basic and acidic residues" evidence="1">
    <location>
        <begin position="58"/>
        <end position="72"/>
    </location>
</feature>